<dbReference type="EMBL" id="RCMV01001010">
    <property type="protein sequence ID" value="KAG3211009.1"/>
    <property type="molecule type" value="Genomic_DNA"/>
</dbReference>
<evidence type="ECO:0000313" key="2">
    <source>
        <dbReference type="EMBL" id="KAG3211009.1"/>
    </source>
</evidence>
<dbReference type="PANTHER" id="PTHR40866">
    <property type="entry name" value="BED-TYPE DOMAIN-CONTAINING PROTEIN"/>
    <property type="match status" value="1"/>
</dbReference>
<reference evidence="3 4" key="1">
    <citation type="submission" date="2018-01" db="EMBL/GenBank/DDBJ databases">
        <title>Draft genome of the strawberry crown rot pathogen Phytophthora cactorum.</title>
        <authorList>
            <person name="Armitage A.D."/>
            <person name="Lysoe E."/>
            <person name="Nellist C.F."/>
            <person name="Harrison R.J."/>
            <person name="Brurberg M.B."/>
        </authorList>
    </citation>
    <scope>NUCLEOTIDE SEQUENCE [LARGE SCALE GENOMIC DNA]</scope>
    <source>
        <strain evidence="3 4">10300</strain>
    </source>
</reference>
<dbReference type="AlphaFoldDB" id="A0A329S1E0"/>
<organism evidence="3 4">
    <name type="scientific">Phytophthora cactorum</name>
    <dbReference type="NCBI Taxonomy" id="29920"/>
    <lineage>
        <taxon>Eukaryota</taxon>
        <taxon>Sar</taxon>
        <taxon>Stramenopiles</taxon>
        <taxon>Oomycota</taxon>
        <taxon>Peronosporomycetes</taxon>
        <taxon>Peronosporales</taxon>
        <taxon>Peronosporaceae</taxon>
        <taxon>Phytophthora</taxon>
    </lineage>
</organism>
<reference evidence="1" key="2">
    <citation type="submission" date="2018-10" db="EMBL/GenBank/DDBJ databases">
        <title>Effector identification in a new, highly contiguous assembly of the strawberry crown rot pathogen Phytophthora cactorum.</title>
        <authorList>
            <person name="Armitage A.D."/>
            <person name="Nellist C.F."/>
            <person name="Bates H."/>
            <person name="Vickerstaff R.J."/>
            <person name="Harrison R.J."/>
        </authorList>
    </citation>
    <scope>NUCLEOTIDE SEQUENCE</scope>
    <source>
        <strain evidence="1">4040</strain>
        <strain evidence="2">P421</strain>
    </source>
</reference>
<sequence length="89" mass="9782">MMDGCTDGPTHYGCVIATYMEDKVYSKVQLRCSPPPKNEKHYTAEEHYELQRFVLAIYGKSITSPVVLIGDNGSTTKSLADLMGVPLIG</sequence>
<dbReference type="Proteomes" id="UP000760860">
    <property type="component" value="Unassembled WGS sequence"/>
</dbReference>
<gene>
    <name evidence="3" type="ORF">PC110_g13105</name>
    <name evidence="1" type="ORF">PC117_g11558</name>
    <name evidence="2" type="ORF">PC129_g18005</name>
</gene>
<evidence type="ECO:0000313" key="3">
    <source>
        <dbReference type="EMBL" id="RAW30541.1"/>
    </source>
</evidence>
<dbReference type="Proteomes" id="UP000736787">
    <property type="component" value="Unassembled WGS sequence"/>
</dbReference>
<name>A0A329S1E0_9STRA</name>
<evidence type="ECO:0000313" key="1">
    <source>
        <dbReference type="EMBL" id="KAG2937727.1"/>
    </source>
</evidence>
<comment type="caution">
    <text evidence="3">The sequence shown here is derived from an EMBL/GenBank/DDBJ whole genome shotgun (WGS) entry which is preliminary data.</text>
</comment>
<dbReference type="OrthoDB" id="98856at2759"/>
<dbReference type="PANTHER" id="PTHR40866:SF1">
    <property type="entry name" value="BED-TYPE DOMAIN-CONTAINING PROTEIN"/>
    <property type="match status" value="1"/>
</dbReference>
<evidence type="ECO:0000313" key="4">
    <source>
        <dbReference type="Proteomes" id="UP000251314"/>
    </source>
</evidence>
<keyword evidence="4" id="KW-1185">Reference proteome</keyword>
<dbReference type="Proteomes" id="UP000251314">
    <property type="component" value="Unassembled WGS sequence"/>
</dbReference>
<dbReference type="EMBL" id="RCMK01000301">
    <property type="protein sequence ID" value="KAG2937727.1"/>
    <property type="molecule type" value="Genomic_DNA"/>
</dbReference>
<dbReference type="VEuPathDB" id="FungiDB:PC110_g13105"/>
<dbReference type="EMBL" id="MJFZ01000365">
    <property type="protein sequence ID" value="RAW30541.1"/>
    <property type="molecule type" value="Genomic_DNA"/>
</dbReference>
<proteinExistence type="predicted"/>
<protein>
    <submittedName>
        <fullName evidence="3">Uncharacterized protein</fullName>
    </submittedName>
</protein>
<accession>A0A329S1E0</accession>